<dbReference type="InterPro" id="IPR024990">
    <property type="entry name" value="Apc1"/>
</dbReference>
<dbReference type="PANTHER" id="PTHR12827">
    <property type="entry name" value="MEIOTIC CHECKPOINT REGULATOR TSG24 FAMILY MEMBER"/>
    <property type="match status" value="1"/>
</dbReference>
<dbReference type="GO" id="GO:0070979">
    <property type="term" value="P:protein K11-linked ubiquitination"/>
    <property type="evidence" value="ECO:0007669"/>
    <property type="project" value="TreeGrafter"/>
</dbReference>
<feature type="compositionally biased region" description="Polar residues" evidence="4">
    <location>
        <begin position="159"/>
        <end position="169"/>
    </location>
</feature>
<gene>
    <name evidence="6" type="primary">APC1_2</name>
    <name evidence="6" type="ORF">BGW38_002098</name>
</gene>
<feature type="region of interest" description="Disordered" evidence="4">
    <location>
        <begin position="150"/>
        <end position="177"/>
    </location>
</feature>
<dbReference type="InterPro" id="IPR049255">
    <property type="entry name" value="Apc1_N"/>
</dbReference>
<comment type="caution">
    <text evidence="6">The sequence shown here is derived from an EMBL/GenBank/DDBJ whole genome shotgun (WGS) entry which is preliminary data.</text>
</comment>
<feature type="region of interest" description="Disordered" evidence="4">
    <location>
        <begin position="16"/>
        <end position="55"/>
    </location>
</feature>
<feature type="compositionally biased region" description="Polar residues" evidence="4">
    <location>
        <begin position="33"/>
        <end position="55"/>
    </location>
</feature>
<evidence type="ECO:0000259" key="5">
    <source>
        <dbReference type="Pfam" id="PF12859"/>
    </source>
</evidence>
<keyword evidence="1" id="KW-0132">Cell division</keyword>
<dbReference type="Pfam" id="PF12859">
    <property type="entry name" value="ANAPC1"/>
    <property type="match status" value="1"/>
</dbReference>
<dbReference type="GO" id="GO:0007091">
    <property type="term" value="P:metaphase/anaphase transition of mitotic cell cycle"/>
    <property type="evidence" value="ECO:0007669"/>
    <property type="project" value="TreeGrafter"/>
</dbReference>
<feature type="domain" description="Anaphase-promoting complex subunit 1 N-terminal" evidence="5">
    <location>
        <begin position="94"/>
        <end position="233"/>
    </location>
</feature>
<evidence type="ECO:0000256" key="4">
    <source>
        <dbReference type="SAM" id="MobiDB-lite"/>
    </source>
</evidence>
<sequence length="796" mass="89994">MEITILGRHKPLGYDCSNRTAPDSSAPDLRTPKSYNFSTSGGDTPLSDSSGTHAPQFQLYPPVSDGIVVDLLKNQAGLGEKEDCFIGYDTSTRGNPTGYDVELVITKYKVVWSQGLVLRKALDFSSEKDPVVQAFFSWFLVDSNTGNPTTDLAGPSIDPENNNHSGTKQHQSKPMADRCRRARRQALVVLFERNIKLFFHNGDTYLVHAPFACRRAWAMDLGLILERAVQKDEYGQAAYGIGLEVFYSLLDPLIEFRPVALEPARNAKETRATSSGPNRMMNESTHIRNVEIHNTIKFVSTDDKYIRIAITFDSNLLLHRVWRYFMNTNLDPLPLEIEETGSLADVDAEEQMMDDTRNDAPKMRRDIYFQEIKSLITSSSQESTVFIAHKMDGACVVCILDHEVGKLTCYELVKNTLAPLWVVLVSAASAVQATRKNQLDVLLSTPDHKLLLWTGFAGEFVPCHLNIHKALTHVSGDKKLGDDIRVVEIGDNVEDRVSFKLSNSMVLRARLDFMIRSSLVQQCLDALCFVLPLDLLWSFRHRFLQLHFSKDHRYADEPSMDEWGHFRTTLLSYCVQIPTTTVSSSKKFSRTRSPIPGEVSDGESDTEFLLESAIHSKLSNHPSFRRNPVSLPQPSKNPYREAIDRAQRHAALLSGGPVTRQAARIDPYICRILVALHLVHEDRSINVITAEERHLAQLLTLLSHIVRWHTWVDLYSRRSFACTLRFDLPGYEGICAVTSPQPDQFEFDPPDILDWITKVVSLDNTLKPFPTLRSLCLDRRPHIPSLFTKPCDQTRI</sequence>
<dbReference type="GO" id="GO:0005680">
    <property type="term" value="C:anaphase-promoting complex"/>
    <property type="evidence" value="ECO:0007669"/>
    <property type="project" value="InterPro"/>
</dbReference>
<evidence type="ECO:0000313" key="6">
    <source>
        <dbReference type="EMBL" id="KAF9581034.1"/>
    </source>
</evidence>
<dbReference type="AlphaFoldDB" id="A0A9P6KD48"/>
<dbReference type="GO" id="GO:0060090">
    <property type="term" value="F:molecular adaptor activity"/>
    <property type="evidence" value="ECO:0007669"/>
    <property type="project" value="TreeGrafter"/>
</dbReference>
<reference evidence="6" key="1">
    <citation type="journal article" date="2020" name="Fungal Divers.">
        <title>Resolving the Mortierellaceae phylogeny through synthesis of multi-gene phylogenetics and phylogenomics.</title>
        <authorList>
            <person name="Vandepol N."/>
            <person name="Liber J."/>
            <person name="Desiro A."/>
            <person name="Na H."/>
            <person name="Kennedy M."/>
            <person name="Barry K."/>
            <person name="Grigoriev I.V."/>
            <person name="Miller A.N."/>
            <person name="O'Donnell K."/>
            <person name="Stajich J.E."/>
            <person name="Bonito G."/>
        </authorList>
    </citation>
    <scope>NUCLEOTIDE SEQUENCE</scope>
    <source>
        <strain evidence="6">KOD1015</strain>
    </source>
</reference>
<evidence type="ECO:0000256" key="1">
    <source>
        <dbReference type="ARBA" id="ARBA00022618"/>
    </source>
</evidence>
<dbReference type="Proteomes" id="UP000780801">
    <property type="component" value="Unassembled WGS sequence"/>
</dbReference>
<dbReference type="OrthoDB" id="26401at2759"/>
<name>A0A9P6KD48_9FUNG</name>
<keyword evidence="3" id="KW-0131">Cell cycle</keyword>
<dbReference type="GO" id="GO:0051301">
    <property type="term" value="P:cell division"/>
    <property type="evidence" value="ECO:0007669"/>
    <property type="project" value="UniProtKB-KW"/>
</dbReference>
<protein>
    <submittedName>
        <fullName evidence="6">Anaphase-promoting complex subunit 1</fullName>
    </submittedName>
</protein>
<evidence type="ECO:0000256" key="3">
    <source>
        <dbReference type="ARBA" id="ARBA00023306"/>
    </source>
</evidence>
<dbReference type="GO" id="GO:0031145">
    <property type="term" value="P:anaphase-promoting complex-dependent catabolic process"/>
    <property type="evidence" value="ECO:0007669"/>
    <property type="project" value="TreeGrafter"/>
</dbReference>
<proteinExistence type="predicted"/>
<keyword evidence="7" id="KW-1185">Reference proteome</keyword>
<evidence type="ECO:0000313" key="7">
    <source>
        <dbReference type="Proteomes" id="UP000780801"/>
    </source>
</evidence>
<evidence type="ECO:0000256" key="2">
    <source>
        <dbReference type="ARBA" id="ARBA00022776"/>
    </source>
</evidence>
<feature type="non-terminal residue" evidence="6">
    <location>
        <position position="1"/>
    </location>
</feature>
<organism evidence="6 7">
    <name type="scientific">Lunasporangiospora selenospora</name>
    <dbReference type="NCBI Taxonomy" id="979761"/>
    <lineage>
        <taxon>Eukaryota</taxon>
        <taxon>Fungi</taxon>
        <taxon>Fungi incertae sedis</taxon>
        <taxon>Mucoromycota</taxon>
        <taxon>Mortierellomycotina</taxon>
        <taxon>Mortierellomycetes</taxon>
        <taxon>Mortierellales</taxon>
        <taxon>Mortierellaceae</taxon>
        <taxon>Lunasporangiospora</taxon>
    </lineage>
</organism>
<dbReference type="PANTHER" id="PTHR12827:SF3">
    <property type="entry name" value="ANAPHASE-PROMOTING COMPLEX SUBUNIT 1"/>
    <property type="match status" value="1"/>
</dbReference>
<dbReference type="EMBL" id="JAABOA010001705">
    <property type="protein sequence ID" value="KAF9581034.1"/>
    <property type="molecule type" value="Genomic_DNA"/>
</dbReference>
<keyword evidence="2" id="KW-0498">Mitosis</keyword>
<accession>A0A9P6KD48</accession>